<feature type="site" description="mRNA cap binding" evidence="12">
    <location>
        <position position="287"/>
    </location>
</feature>
<evidence type="ECO:0000256" key="3">
    <source>
        <dbReference type="ARBA" id="ARBA00022664"/>
    </source>
</evidence>
<gene>
    <name evidence="16" type="ORF">RDI58_009111</name>
</gene>
<keyword evidence="3 10" id="KW-0507">mRNA processing</keyword>
<feature type="binding site" evidence="11">
    <location>
        <position position="151"/>
    </location>
    <ligand>
        <name>S-adenosyl-L-methionine</name>
        <dbReference type="ChEBI" id="CHEBI:59789"/>
    </ligand>
</feature>
<dbReference type="AlphaFoldDB" id="A0AAN8YKH9"/>
<dbReference type="InterPro" id="IPR016899">
    <property type="entry name" value="mRNA_G-N7_MeTrfase_euk"/>
</dbReference>
<dbReference type="PANTHER" id="PTHR12189:SF2">
    <property type="entry name" value="MRNA CAP GUANINE-N7 METHYLTRANSFERASE"/>
    <property type="match status" value="1"/>
</dbReference>
<dbReference type="InterPro" id="IPR004971">
    <property type="entry name" value="mRNA_G-N7_MeTrfase_dom"/>
</dbReference>
<name>A0AAN8YKH9_SOLBU</name>
<dbReference type="PANTHER" id="PTHR12189">
    <property type="entry name" value="MRNA GUANINE-7- METHYLTRANSFERASE"/>
    <property type="match status" value="1"/>
</dbReference>
<keyword evidence="4 10" id="KW-0808">Transferase</keyword>
<evidence type="ECO:0000256" key="10">
    <source>
        <dbReference type="PIRNR" id="PIRNR028762"/>
    </source>
</evidence>
<dbReference type="EC" id="2.1.1.56" evidence="10"/>
<evidence type="ECO:0000256" key="11">
    <source>
        <dbReference type="PIRSR" id="PIRSR028762-1"/>
    </source>
</evidence>
<evidence type="ECO:0000256" key="5">
    <source>
        <dbReference type="ARBA" id="ARBA00022691"/>
    </source>
</evidence>
<comment type="similarity">
    <text evidence="10">Belongs to the class I-like SAM-binding methyltransferase superfamily. mRNA cap 0 methyltransferase family.</text>
</comment>
<evidence type="ECO:0000256" key="14">
    <source>
        <dbReference type="SAM" id="Phobius"/>
    </source>
</evidence>
<comment type="caution">
    <text evidence="16">The sequence shown here is derived from an EMBL/GenBank/DDBJ whole genome shotgun (WGS) entry which is preliminary data.</text>
</comment>
<evidence type="ECO:0000313" key="17">
    <source>
        <dbReference type="Proteomes" id="UP001371456"/>
    </source>
</evidence>
<evidence type="ECO:0000256" key="6">
    <source>
        <dbReference type="ARBA" id="ARBA00022884"/>
    </source>
</evidence>
<feature type="site" description="mRNA cap binding" evidence="12">
    <location>
        <position position="127"/>
    </location>
</feature>
<keyword evidence="14" id="KW-0812">Transmembrane</keyword>
<feature type="site" description="mRNA cap binding" evidence="12">
    <location>
        <position position="102"/>
    </location>
</feature>
<dbReference type="CDD" id="cd02440">
    <property type="entry name" value="AdoMet_MTases"/>
    <property type="match status" value="1"/>
</dbReference>
<evidence type="ECO:0000256" key="2">
    <source>
        <dbReference type="ARBA" id="ARBA00022603"/>
    </source>
</evidence>
<keyword evidence="6 10" id="KW-0694">RNA-binding</keyword>
<evidence type="ECO:0000256" key="8">
    <source>
        <dbReference type="ARBA" id="ARBA00023242"/>
    </source>
</evidence>
<keyword evidence="14" id="KW-0472">Membrane</keyword>
<comment type="subcellular location">
    <subcellularLocation>
        <location evidence="1 10">Nucleus</location>
    </subcellularLocation>
</comment>
<feature type="compositionally biased region" description="Low complexity" evidence="13">
    <location>
        <begin position="8"/>
        <end position="19"/>
    </location>
</feature>
<feature type="binding site" evidence="11">
    <location>
        <position position="200"/>
    </location>
    <ligand>
        <name>S-adenosyl-L-methionine</name>
        <dbReference type="ChEBI" id="CHEBI:59789"/>
    </ligand>
</feature>
<keyword evidence="2 10" id="KW-0489">Methyltransferase</keyword>
<proteinExistence type="inferred from homology"/>
<dbReference type="SUPFAM" id="SSF53335">
    <property type="entry name" value="S-adenosyl-L-methionine-dependent methyltransferases"/>
    <property type="match status" value="1"/>
</dbReference>
<dbReference type="Gene3D" id="3.40.50.150">
    <property type="entry name" value="Vaccinia Virus protein VP39"/>
    <property type="match status" value="1"/>
</dbReference>
<dbReference type="GO" id="GO:0005634">
    <property type="term" value="C:nucleus"/>
    <property type="evidence" value="ECO:0007669"/>
    <property type="project" value="UniProtKB-SubCell"/>
</dbReference>
<feature type="binding site" evidence="11">
    <location>
        <position position="115"/>
    </location>
    <ligand>
        <name>S-adenosyl-L-methionine</name>
        <dbReference type="ChEBI" id="CHEBI:59789"/>
    </ligand>
</feature>
<feature type="site" description="mRNA cap binding" evidence="12">
    <location>
        <position position="199"/>
    </location>
</feature>
<feature type="binding site" evidence="11">
    <location>
        <position position="93"/>
    </location>
    <ligand>
        <name>S-adenosyl-L-methionine</name>
        <dbReference type="ChEBI" id="CHEBI:59789"/>
    </ligand>
</feature>
<evidence type="ECO:0000313" key="16">
    <source>
        <dbReference type="EMBL" id="KAK6795657.1"/>
    </source>
</evidence>
<reference evidence="16 17" key="1">
    <citation type="submission" date="2024-02" db="EMBL/GenBank/DDBJ databases">
        <title>de novo genome assembly of Solanum bulbocastanum strain 11H21.</title>
        <authorList>
            <person name="Hosaka A.J."/>
        </authorList>
    </citation>
    <scope>NUCLEOTIDE SEQUENCE [LARGE SCALE GENOMIC DNA]</scope>
    <source>
        <tissue evidence="16">Young leaves</tissue>
    </source>
</reference>
<evidence type="ECO:0000259" key="15">
    <source>
        <dbReference type="PROSITE" id="PS51562"/>
    </source>
</evidence>
<dbReference type="GO" id="GO:0004482">
    <property type="term" value="F:mRNA 5'-cap (guanine-N7-)-methyltransferase activity"/>
    <property type="evidence" value="ECO:0007669"/>
    <property type="project" value="UniProtKB-EC"/>
</dbReference>
<keyword evidence="5 10" id="KW-0949">S-adenosyl-L-methionine</keyword>
<dbReference type="PIRSF" id="PIRSF028762">
    <property type="entry name" value="ABD1"/>
    <property type="match status" value="1"/>
</dbReference>
<dbReference type="EMBL" id="JBANQN010000003">
    <property type="protein sequence ID" value="KAK6795657.1"/>
    <property type="molecule type" value="Genomic_DNA"/>
</dbReference>
<keyword evidence="14" id="KW-1133">Transmembrane helix</keyword>
<dbReference type="PROSITE" id="PS51562">
    <property type="entry name" value="RNA_CAP0_MT"/>
    <property type="match status" value="1"/>
</dbReference>
<feature type="region of interest" description="Disordered" evidence="13">
    <location>
        <begin position="1"/>
        <end position="29"/>
    </location>
</feature>
<organism evidence="16 17">
    <name type="scientific">Solanum bulbocastanum</name>
    <name type="common">Wild potato</name>
    <dbReference type="NCBI Taxonomy" id="147425"/>
    <lineage>
        <taxon>Eukaryota</taxon>
        <taxon>Viridiplantae</taxon>
        <taxon>Streptophyta</taxon>
        <taxon>Embryophyta</taxon>
        <taxon>Tracheophyta</taxon>
        <taxon>Spermatophyta</taxon>
        <taxon>Magnoliopsida</taxon>
        <taxon>eudicotyledons</taxon>
        <taxon>Gunneridae</taxon>
        <taxon>Pentapetalae</taxon>
        <taxon>asterids</taxon>
        <taxon>lamiids</taxon>
        <taxon>Solanales</taxon>
        <taxon>Solanaceae</taxon>
        <taxon>Solanoideae</taxon>
        <taxon>Solaneae</taxon>
        <taxon>Solanum</taxon>
    </lineage>
</organism>
<feature type="binding site" evidence="11">
    <location>
        <position position="173"/>
    </location>
    <ligand>
        <name>S-adenosyl-L-methionine</name>
        <dbReference type="ChEBI" id="CHEBI:59789"/>
    </ligand>
</feature>
<evidence type="ECO:0000256" key="9">
    <source>
        <dbReference type="ARBA" id="ARBA00044712"/>
    </source>
</evidence>
<feature type="transmembrane region" description="Helical" evidence="14">
    <location>
        <begin position="178"/>
        <end position="200"/>
    </location>
</feature>
<feature type="binding site" evidence="11">
    <location>
        <position position="75"/>
    </location>
    <ligand>
        <name>S-adenosyl-L-methionine</name>
        <dbReference type="ChEBI" id="CHEBI:59789"/>
    </ligand>
</feature>
<accession>A0AAN8YKH9</accession>
<evidence type="ECO:0000256" key="13">
    <source>
        <dbReference type="SAM" id="MobiDB-lite"/>
    </source>
</evidence>
<evidence type="ECO:0000256" key="4">
    <source>
        <dbReference type="ARBA" id="ARBA00022679"/>
    </source>
</evidence>
<keyword evidence="8 10" id="KW-0539">Nucleus</keyword>
<dbReference type="GO" id="GO:0003723">
    <property type="term" value="F:RNA binding"/>
    <property type="evidence" value="ECO:0007669"/>
    <property type="project" value="UniProtKB-KW"/>
</dbReference>
<dbReference type="InterPro" id="IPR029063">
    <property type="entry name" value="SAM-dependent_MTases_sf"/>
</dbReference>
<evidence type="ECO:0000256" key="12">
    <source>
        <dbReference type="PIRSR" id="PIRSR028762-2"/>
    </source>
</evidence>
<feature type="site" description="mRNA cap binding" evidence="12">
    <location>
        <position position="356"/>
    </location>
</feature>
<dbReference type="Pfam" id="PF03291">
    <property type="entry name" value="mRNA_G-N7_MeTrfase"/>
    <property type="match status" value="2"/>
</dbReference>
<protein>
    <recommendedName>
        <fullName evidence="10">mRNA cap guanine-N(7) methyltransferase</fullName>
        <ecNumber evidence="10">2.1.1.56</ecNumber>
    </recommendedName>
    <alternativeName>
        <fullName evidence="10">mRNA (guanine-N(7))-methyltransferase</fullName>
    </alternativeName>
    <alternativeName>
        <fullName evidence="10">mRNA cap methyltransferase</fullName>
    </alternativeName>
</protein>
<feature type="site" description="mRNA cap binding" evidence="12">
    <location>
        <position position="96"/>
    </location>
</feature>
<comment type="catalytic activity">
    <reaction evidence="9">
        <text>a 5'-end (5'-triphosphoguanosine)-ribonucleoside in mRNA + S-adenosyl-L-methionine = a 5'-end (N(7)-methyl 5'-triphosphoguanosine)-ribonucleoside in mRNA + S-adenosyl-L-homocysteine</text>
        <dbReference type="Rhea" id="RHEA:67008"/>
        <dbReference type="Rhea" id="RHEA-COMP:17166"/>
        <dbReference type="Rhea" id="RHEA-COMP:17167"/>
        <dbReference type="ChEBI" id="CHEBI:57856"/>
        <dbReference type="ChEBI" id="CHEBI:59789"/>
        <dbReference type="ChEBI" id="CHEBI:156461"/>
        <dbReference type="ChEBI" id="CHEBI:167617"/>
        <dbReference type="EC" id="2.1.1.56"/>
    </reaction>
</comment>
<dbReference type="InterPro" id="IPR039753">
    <property type="entry name" value="RG7MT1"/>
</dbReference>
<keyword evidence="17" id="KW-1185">Reference proteome</keyword>
<dbReference type="Proteomes" id="UP001371456">
    <property type="component" value="Unassembled WGS sequence"/>
</dbReference>
<feature type="domain" description="MRNA cap 0 methyltransferase" evidence="15">
    <location>
        <begin position="62"/>
        <end position="364"/>
    </location>
</feature>
<evidence type="ECO:0000256" key="1">
    <source>
        <dbReference type="ARBA" id="ARBA00004123"/>
    </source>
</evidence>
<feature type="binding site" evidence="12">
    <location>
        <begin position="71"/>
        <end position="72"/>
    </location>
    <ligand>
        <name>mRNA</name>
        <dbReference type="ChEBI" id="CHEBI:33699"/>
    </ligand>
</feature>
<evidence type="ECO:0000256" key="7">
    <source>
        <dbReference type="ARBA" id="ARBA00023042"/>
    </source>
</evidence>
<keyword evidence="7 10" id="KW-0506">mRNA capping</keyword>
<sequence>MKRDHSESPSSSSLGPPQSKFKHNPEGDTHFLEDESTKIFARKVADHYSARTNQTLEEREASPIIHLKKLNNWIKSVLIQLYAKRGDAVLDLACGKGGDLIKWDKAKVGYYVGIDIADGSIEDCRTRYNGDADHHQCHKKFSFPARLMCGDCYEVRLDRILADDAPFDVCSCQRLKQYWMYSVLLIGCLCIVAGEFAMHYSWSTEARARRALANVSALLRPGGIFIGTMPDANVIIKKLREADGLTFGNSVYWIRFDEEFSEKKFKFSNPFGIKYKFHLEDAVDCPEWIVPFHIFKALAEEYDFELVFVENNHIFVDEYMKKPEFIELMRRLGALGDGNQDRSTLSPDEWEVAYLYLTFVLRKGGQPDQTQRNPRRDKGKMHLTKDDIENVNGAV</sequence>